<organism evidence="1 2">
    <name type="scientific">Penicillium canescens</name>
    <dbReference type="NCBI Taxonomy" id="5083"/>
    <lineage>
        <taxon>Eukaryota</taxon>
        <taxon>Fungi</taxon>
        <taxon>Dikarya</taxon>
        <taxon>Ascomycota</taxon>
        <taxon>Pezizomycotina</taxon>
        <taxon>Eurotiomycetes</taxon>
        <taxon>Eurotiomycetidae</taxon>
        <taxon>Eurotiales</taxon>
        <taxon>Aspergillaceae</taxon>
        <taxon>Penicillium</taxon>
    </lineage>
</organism>
<dbReference type="EMBL" id="JAQJZL010000008">
    <property type="protein sequence ID" value="KAJ6038654.1"/>
    <property type="molecule type" value="Genomic_DNA"/>
</dbReference>
<accession>A0AAD6IA76</accession>
<dbReference type="AlphaFoldDB" id="A0AAD6IA76"/>
<evidence type="ECO:0000313" key="2">
    <source>
        <dbReference type="Proteomes" id="UP001219568"/>
    </source>
</evidence>
<evidence type="ECO:0000313" key="1">
    <source>
        <dbReference type="EMBL" id="KAJ6038654.1"/>
    </source>
</evidence>
<sequence>MTNSSKVAMLGMSGCLAKVATLTNHPSRHLVALAMESDPTNPLFLSPVGDSPTHILDVGTGKGTWATTVRGVDLFKTSRRRNLASEYREESTNGNPASVEAVAAAEPVPANWPDATDWPDAAIDEPAAAEDSPAKFRPTEVSLEDVALYQNWKSMSSKKRAKRTRTLVARGLPIPGKDGTISIFVV</sequence>
<protein>
    <submittedName>
        <fullName evidence="1">Uncharacterized protein</fullName>
    </submittedName>
</protein>
<name>A0AAD6IA76_PENCN</name>
<reference evidence="1" key="2">
    <citation type="submission" date="2023-01" db="EMBL/GenBank/DDBJ databases">
        <authorList>
            <person name="Petersen C."/>
        </authorList>
    </citation>
    <scope>NUCLEOTIDE SEQUENCE</scope>
    <source>
        <strain evidence="1">IBT 15450</strain>
    </source>
</reference>
<gene>
    <name evidence="1" type="ORF">N7460_007371</name>
</gene>
<proteinExistence type="predicted"/>
<comment type="caution">
    <text evidence="1">The sequence shown here is derived from an EMBL/GenBank/DDBJ whole genome shotgun (WGS) entry which is preliminary data.</text>
</comment>
<reference evidence="1" key="1">
    <citation type="journal article" date="2023" name="IMA Fungus">
        <title>Comparative genomic study of the Penicillium genus elucidates a diverse pangenome and 15 lateral gene transfer events.</title>
        <authorList>
            <person name="Petersen C."/>
            <person name="Sorensen T."/>
            <person name="Nielsen M.R."/>
            <person name="Sondergaard T.E."/>
            <person name="Sorensen J.L."/>
            <person name="Fitzpatrick D.A."/>
            <person name="Frisvad J.C."/>
            <person name="Nielsen K.L."/>
        </authorList>
    </citation>
    <scope>NUCLEOTIDE SEQUENCE</scope>
    <source>
        <strain evidence="1">IBT 15450</strain>
    </source>
</reference>
<dbReference type="Proteomes" id="UP001219568">
    <property type="component" value="Unassembled WGS sequence"/>
</dbReference>
<keyword evidence="2" id="KW-1185">Reference proteome</keyword>